<evidence type="ECO:0000256" key="4">
    <source>
        <dbReference type="ARBA" id="ARBA00022692"/>
    </source>
</evidence>
<evidence type="ECO:0000259" key="8">
    <source>
        <dbReference type="PROSITE" id="PS50928"/>
    </source>
</evidence>
<sequence>MLKIRKNEIQQYLFLLPVFIVVLVIFAYPYIRNLIYSFYDISFGGAKSNYIGLKNYTYLLGSGFFWESLWKSLYWTLGNLIIQLIVPLFLAILLNIKMKGIHLARSLIMLPWIAPTVAVAVCMRWMLLPRIGIINAFLTSIGLMEKQIHFLGNNTTAMPALILLNSWKFLPFGTLMILAALQAIPLSVFEAAEVDGATGFQKFRFVTFPLLSSMIWFVGFLAFAWNFNTFDFIWLTTQGGPGTATQTLPVLIYRTAFKTFRLGEASAVTVFIGIFLIILGFFYFSYLTPKDKQ</sequence>
<evidence type="ECO:0000256" key="3">
    <source>
        <dbReference type="ARBA" id="ARBA00022475"/>
    </source>
</evidence>
<keyword evidence="4 7" id="KW-0812">Transmembrane</keyword>
<dbReference type="PROSITE" id="PS50928">
    <property type="entry name" value="ABC_TM1"/>
    <property type="match status" value="1"/>
</dbReference>
<gene>
    <name evidence="9" type="primary">ycjO_8</name>
    <name evidence="9" type="ORF">BWY41_01439</name>
</gene>
<comment type="similarity">
    <text evidence="7">Belongs to the binding-protein-dependent transport system permease family.</text>
</comment>
<evidence type="ECO:0000256" key="7">
    <source>
        <dbReference type="RuleBase" id="RU363032"/>
    </source>
</evidence>
<dbReference type="EMBL" id="MWBQ01000108">
    <property type="protein sequence ID" value="OQA56831.1"/>
    <property type="molecule type" value="Genomic_DNA"/>
</dbReference>
<feature type="transmembrane region" description="Helical" evidence="7">
    <location>
        <begin position="169"/>
        <end position="191"/>
    </location>
</feature>
<feature type="transmembrane region" description="Helical" evidence="7">
    <location>
        <begin position="12"/>
        <end position="31"/>
    </location>
</feature>
<dbReference type="Proteomes" id="UP000485569">
    <property type="component" value="Unassembled WGS sequence"/>
</dbReference>
<dbReference type="InterPro" id="IPR000515">
    <property type="entry name" value="MetI-like"/>
</dbReference>
<feature type="transmembrane region" description="Helical" evidence="7">
    <location>
        <begin position="203"/>
        <end position="225"/>
    </location>
</feature>
<comment type="caution">
    <text evidence="9">The sequence shown here is derived from an EMBL/GenBank/DDBJ whole genome shotgun (WGS) entry which is preliminary data.</text>
</comment>
<dbReference type="GO" id="GO:0005886">
    <property type="term" value="C:plasma membrane"/>
    <property type="evidence" value="ECO:0007669"/>
    <property type="project" value="UniProtKB-SubCell"/>
</dbReference>
<name>A0A1V5SRJ4_9BACT</name>
<evidence type="ECO:0000256" key="1">
    <source>
        <dbReference type="ARBA" id="ARBA00004651"/>
    </source>
</evidence>
<feature type="transmembrane region" description="Helical" evidence="7">
    <location>
        <begin position="265"/>
        <end position="287"/>
    </location>
</feature>
<comment type="subcellular location">
    <subcellularLocation>
        <location evidence="1 7">Cell membrane</location>
        <topology evidence="1 7">Multi-pass membrane protein</topology>
    </subcellularLocation>
</comment>
<evidence type="ECO:0000256" key="5">
    <source>
        <dbReference type="ARBA" id="ARBA00022989"/>
    </source>
</evidence>
<dbReference type="Pfam" id="PF00528">
    <property type="entry name" value="BPD_transp_1"/>
    <property type="match status" value="1"/>
</dbReference>
<reference evidence="9" key="1">
    <citation type="submission" date="2017-02" db="EMBL/GenBank/DDBJ databases">
        <title>Delving into the versatile metabolic prowess of the omnipresent phylum Bacteroidetes.</title>
        <authorList>
            <person name="Nobu M.K."/>
            <person name="Mei R."/>
            <person name="Narihiro T."/>
            <person name="Kuroda K."/>
            <person name="Liu W.-T."/>
        </authorList>
    </citation>
    <scope>NUCLEOTIDE SEQUENCE</scope>
    <source>
        <strain evidence="9">ADurb.Bin276</strain>
    </source>
</reference>
<evidence type="ECO:0000256" key="6">
    <source>
        <dbReference type="ARBA" id="ARBA00023136"/>
    </source>
</evidence>
<accession>A0A1V5SRJ4</accession>
<dbReference type="AlphaFoldDB" id="A0A1V5SRJ4"/>
<dbReference type="Gene3D" id="1.10.3720.10">
    <property type="entry name" value="MetI-like"/>
    <property type="match status" value="1"/>
</dbReference>
<dbReference type="GO" id="GO:0055085">
    <property type="term" value="P:transmembrane transport"/>
    <property type="evidence" value="ECO:0007669"/>
    <property type="project" value="InterPro"/>
</dbReference>
<dbReference type="PANTHER" id="PTHR43005">
    <property type="entry name" value="BLR7065 PROTEIN"/>
    <property type="match status" value="1"/>
</dbReference>
<protein>
    <submittedName>
        <fullName evidence="9">Inner membrane ABC transporter permease protein YcjO</fullName>
    </submittedName>
</protein>
<evidence type="ECO:0000256" key="2">
    <source>
        <dbReference type="ARBA" id="ARBA00022448"/>
    </source>
</evidence>
<keyword evidence="6 7" id="KW-0472">Membrane</keyword>
<keyword evidence="2 7" id="KW-0813">Transport</keyword>
<dbReference type="CDD" id="cd06261">
    <property type="entry name" value="TM_PBP2"/>
    <property type="match status" value="1"/>
</dbReference>
<keyword evidence="3" id="KW-1003">Cell membrane</keyword>
<feature type="transmembrane region" description="Helical" evidence="7">
    <location>
        <begin position="73"/>
        <end position="94"/>
    </location>
</feature>
<keyword evidence="5 7" id="KW-1133">Transmembrane helix</keyword>
<dbReference type="InterPro" id="IPR035906">
    <property type="entry name" value="MetI-like_sf"/>
</dbReference>
<evidence type="ECO:0000313" key="9">
    <source>
        <dbReference type="EMBL" id="OQA56831.1"/>
    </source>
</evidence>
<organism evidence="9">
    <name type="scientific">Candidatus Atribacter allofermentans</name>
    <dbReference type="NCBI Taxonomy" id="1852833"/>
    <lineage>
        <taxon>Bacteria</taxon>
        <taxon>Pseudomonadati</taxon>
        <taxon>Atribacterota</taxon>
        <taxon>Atribacteria</taxon>
        <taxon>Atribacterales</taxon>
        <taxon>Atribacteraceae</taxon>
        <taxon>Atribacter</taxon>
    </lineage>
</organism>
<dbReference type="PANTHER" id="PTHR43005:SF1">
    <property type="entry name" value="SPERMIDINE_PUTRESCINE TRANSPORT SYSTEM PERMEASE PROTEIN"/>
    <property type="match status" value="1"/>
</dbReference>
<dbReference type="SUPFAM" id="SSF161098">
    <property type="entry name" value="MetI-like"/>
    <property type="match status" value="1"/>
</dbReference>
<feature type="transmembrane region" description="Helical" evidence="7">
    <location>
        <begin position="106"/>
        <end position="127"/>
    </location>
</feature>
<feature type="domain" description="ABC transmembrane type-1" evidence="8">
    <location>
        <begin position="69"/>
        <end position="283"/>
    </location>
</feature>
<proteinExistence type="inferred from homology"/>